<feature type="transmembrane region" description="Helical" evidence="1">
    <location>
        <begin position="65"/>
        <end position="86"/>
    </location>
</feature>
<keyword evidence="1" id="KW-1133">Transmembrane helix</keyword>
<keyword evidence="4" id="KW-1185">Reference proteome</keyword>
<dbReference type="EMBL" id="BAAAYN010000022">
    <property type="protein sequence ID" value="GAA3388066.1"/>
    <property type="molecule type" value="Genomic_DNA"/>
</dbReference>
<dbReference type="InterPro" id="IPR043993">
    <property type="entry name" value="T4SS_pilin"/>
</dbReference>
<organism evidence="3 4">
    <name type="scientific">Cryptosporangium minutisporangium</name>
    <dbReference type="NCBI Taxonomy" id="113569"/>
    <lineage>
        <taxon>Bacteria</taxon>
        <taxon>Bacillati</taxon>
        <taxon>Actinomycetota</taxon>
        <taxon>Actinomycetes</taxon>
        <taxon>Cryptosporangiales</taxon>
        <taxon>Cryptosporangiaceae</taxon>
        <taxon>Cryptosporangium</taxon>
    </lineage>
</organism>
<accession>A0ABP6SZQ9</accession>
<comment type="caution">
    <text evidence="3">The sequence shown here is derived from an EMBL/GenBank/DDBJ whole genome shotgun (WGS) entry which is preliminary data.</text>
</comment>
<dbReference type="RefSeq" id="WP_345728974.1">
    <property type="nucleotide sequence ID" value="NZ_BAAAYN010000022.1"/>
</dbReference>
<evidence type="ECO:0000256" key="2">
    <source>
        <dbReference type="SAM" id="SignalP"/>
    </source>
</evidence>
<evidence type="ECO:0000313" key="3">
    <source>
        <dbReference type="EMBL" id="GAA3388066.1"/>
    </source>
</evidence>
<name>A0ABP6SZQ9_9ACTN</name>
<gene>
    <name evidence="3" type="ORF">GCM10020369_32800</name>
</gene>
<sequence>MNRRTILRVATRTGTTLAAVSLAMALGAAPAFAEPQTAAARQIAADPQILAVYSLPQIITNITNWIIGILLGVATLFLTIGGLRYLAAGGDPTEVEKAKSAFKSALIGYALAVLAPVLLGIVRGWIGG</sequence>
<evidence type="ECO:0000313" key="4">
    <source>
        <dbReference type="Proteomes" id="UP001501676"/>
    </source>
</evidence>
<reference evidence="4" key="1">
    <citation type="journal article" date="2019" name="Int. J. Syst. Evol. Microbiol.">
        <title>The Global Catalogue of Microorganisms (GCM) 10K type strain sequencing project: providing services to taxonomists for standard genome sequencing and annotation.</title>
        <authorList>
            <consortium name="The Broad Institute Genomics Platform"/>
            <consortium name="The Broad Institute Genome Sequencing Center for Infectious Disease"/>
            <person name="Wu L."/>
            <person name="Ma J."/>
        </authorList>
    </citation>
    <scope>NUCLEOTIDE SEQUENCE [LARGE SCALE GENOMIC DNA]</scope>
    <source>
        <strain evidence="4">JCM 9458</strain>
    </source>
</reference>
<protein>
    <recommendedName>
        <fullName evidence="5">TrbC/VIRB2 family protein</fullName>
    </recommendedName>
</protein>
<keyword evidence="2" id="KW-0732">Signal</keyword>
<keyword evidence="1" id="KW-0472">Membrane</keyword>
<dbReference type="Proteomes" id="UP001501676">
    <property type="component" value="Unassembled WGS sequence"/>
</dbReference>
<evidence type="ECO:0008006" key="5">
    <source>
        <dbReference type="Google" id="ProtNLM"/>
    </source>
</evidence>
<feature type="chain" id="PRO_5045627793" description="TrbC/VIRB2 family protein" evidence="2">
    <location>
        <begin position="34"/>
        <end position="128"/>
    </location>
</feature>
<keyword evidence="1" id="KW-0812">Transmembrane</keyword>
<proteinExistence type="predicted"/>
<feature type="transmembrane region" description="Helical" evidence="1">
    <location>
        <begin position="106"/>
        <end position="126"/>
    </location>
</feature>
<evidence type="ECO:0000256" key="1">
    <source>
        <dbReference type="SAM" id="Phobius"/>
    </source>
</evidence>
<dbReference type="Pfam" id="PF18895">
    <property type="entry name" value="T4SS_pilin"/>
    <property type="match status" value="1"/>
</dbReference>
<feature type="signal peptide" evidence="2">
    <location>
        <begin position="1"/>
        <end position="33"/>
    </location>
</feature>